<comment type="similarity">
    <text evidence="2">Belongs to the binding-protein-dependent transport system permease family. CysTW subfamily.</text>
</comment>
<feature type="compositionally biased region" description="Pro residues" evidence="9">
    <location>
        <begin position="1"/>
        <end position="16"/>
    </location>
</feature>
<keyword evidence="5 8" id="KW-0812">Transmembrane</keyword>
<feature type="transmembrane region" description="Helical" evidence="8">
    <location>
        <begin position="127"/>
        <end position="149"/>
    </location>
</feature>
<dbReference type="InterPro" id="IPR035906">
    <property type="entry name" value="MetI-like_sf"/>
</dbReference>
<evidence type="ECO:0000256" key="3">
    <source>
        <dbReference type="ARBA" id="ARBA00022448"/>
    </source>
</evidence>
<evidence type="ECO:0000313" key="11">
    <source>
        <dbReference type="EMBL" id="WEG09650.1"/>
    </source>
</evidence>
<dbReference type="RefSeq" id="WP_275278973.1">
    <property type="nucleotide sequence ID" value="NZ_CP119108.1"/>
</dbReference>
<feature type="transmembrane region" description="Helical" evidence="8">
    <location>
        <begin position="220"/>
        <end position="242"/>
    </location>
</feature>
<keyword evidence="4" id="KW-1003">Cell membrane</keyword>
<evidence type="ECO:0000256" key="7">
    <source>
        <dbReference type="ARBA" id="ARBA00023136"/>
    </source>
</evidence>
<feature type="transmembrane region" description="Helical" evidence="8">
    <location>
        <begin position="278"/>
        <end position="298"/>
    </location>
</feature>
<keyword evidence="6 8" id="KW-1133">Transmembrane helix</keyword>
<evidence type="ECO:0000256" key="6">
    <source>
        <dbReference type="ARBA" id="ARBA00022989"/>
    </source>
</evidence>
<organism evidence="11 12">
    <name type="scientific">Microbacterium horticulturae</name>
    <dbReference type="NCBI Taxonomy" id="3028316"/>
    <lineage>
        <taxon>Bacteria</taxon>
        <taxon>Bacillati</taxon>
        <taxon>Actinomycetota</taxon>
        <taxon>Actinomycetes</taxon>
        <taxon>Micrococcales</taxon>
        <taxon>Microbacteriaceae</taxon>
        <taxon>Microbacterium</taxon>
    </lineage>
</organism>
<dbReference type="SUPFAM" id="SSF161098">
    <property type="entry name" value="MetI-like"/>
    <property type="match status" value="1"/>
</dbReference>
<dbReference type="PANTHER" id="PTHR42929:SF1">
    <property type="entry name" value="INNER MEMBRANE ABC TRANSPORTER PERMEASE PROTEIN YDCU-RELATED"/>
    <property type="match status" value="1"/>
</dbReference>
<accession>A0ABY8C075</accession>
<protein>
    <submittedName>
        <fullName evidence="11">ABC transporter permease</fullName>
    </submittedName>
</protein>
<dbReference type="Proteomes" id="UP001214553">
    <property type="component" value="Chromosome"/>
</dbReference>
<feature type="transmembrane region" description="Helical" evidence="8">
    <location>
        <begin position="30"/>
        <end position="57"/>
    </location>
</feature>
<keyword evidence="7 8" id="KW-0472">Membrane</keyword>
<feature type="transmembrane region" description="Helical" evidence="8">
    <location>
        <begin position="94"/>
        <end position="115"/>
    </location>
</feature>
<keyword evidence="12" id="KW-1185">Reference proteome</keyword>
<feature type="domain" description="ABC transmembrane type-1" evidence="10">
    <location>
        <begin position="90"/>
        <end position="297"/>
    </location>
</feature>
<feature type="transmembrane region" description="Helical" evidence="8">
    <location>
        <begin position="177"/>
        <end position="199"/>
    </location>
</feature>
<gene>
    <name evidence="11" type="ORF">PU630_03520</name>
</gene>
<feature type="region of interest" description="Disordered" evidence="9">
    <location>
        <begin position="1"/>
        <end position="20"/>
    </location>
</feature>
<dbReference type="InterPro" id="IPR000515">
    <property type="entry name" value="MetI-like"/>
</dbReference>
<keyword evidence="3 8" id="KW-0813">Transport</keyword>
<evidence type="ECO:0000256" key="9">
    <source>
        <dbReference type="SAM" id="MobiDB-lite"/>
    </source>
</evidence>
<dbReference type="PANTHER" id="PTHR42929">
    <property type="entry name" value="INNER MEMBRANE ABC TRANSPORTER PERMEASE PROTEIN YDCU-RELATED-RELATED"/>
    <property type="match status" value="1"/>
</dbReference>
<dbReference type="Gene3D" id="1.10.3720.10">
    <property type="entry name" value="MetI-like"/>
    <property type="match status" value="1"/>
</dbReference>
<evidence type="ECO:0000256" key="1">
    <source>
        <dbReference type="ARBA" id="ARBA00004651"/>
    </source>
</evidence>
<evidence type="ECO:0000259" key="10">
    <source>
        <dbReference type="PROSITE" id="PS50928"/>
    </source>
</evidence>
<evidence type="ECO:0000256" key="4">
    <source>
        <dbReference type="ARBA" id="ARBA00022475"/>
    </source>
</evidence>
<evidence type="ECO:0000256" key="8">
    <source>
        <dbReference type="RuleBase" id="RU363032"/>
    </source>
</evidence>
<dbReference type="PROSITE" id="PS50928">
    <property type="entry name" value="ABC_TM1"/>
    <property type="match status" value="1"/>
</dbReference>
<evidence type="ECO:0000256" key="2">
    <source>
        <dbReference type="ARBA" id="ARBA00007069"/>
    </source>
</evidence>
<sequence>MTALAPPAPAPTPAPPSNLRHRVRRNPAPYLLALAGAAWLLVLFVIPLISGLAVSLMTGNPQEGYTFTWNWGVYGQLFGPGASTPYWLFLGRGVFYGAMATIVTILVGYPMAYFIAFRARPEWKNALLLLVMLSFLVSFIIRTDMWAFLLSDQGPVLSMLRGIHLVGKDFHILGTDAAVIGGLAYNDLAFMVLPIYVALERIDPRLIEASADLYGRKPATFFHTVLPLTRSGIFAGILLVFIDSAGDPVSPSLLGGTHTYTIGQAIQDAYLTNQQYNVAAALSTVLMIVLGVILFAYARIAGTDNIEDLV</sequence>
<dbReference type="EMBL" id="CP119108">
    <property type="protein sequence ID" value="WEG09650.1"/>
    <property type="molecule type" value="Genomic_DNA"/>
</dbReference>
<reference evidence="11 12" key="1">
    <citation type="submission" date="2023-03" db="EMBL/GenBank/DDBJ databases">
        <title>Genome sequence of Microbacterium sp. KACC 23027.</title>
        <authorList>
            <person name="Kim S."/>
            <person name="Heo J."/>
            <person name="Kwon S.-W."/>
        </authorList>
    </citation>
    <scope>NUCLEOTIDE SEQUENCE [LARGE SCALE GENOMIC DNA]</scope>
    <source>
        <strain evidence="11 12">KACC 23027</strain>
    </source>
</reference>
<evidence type="ECO:0000256" key="5">
    <source>
        <dbReference type="ARBA" id="ARBA00022692"/>
    </source>
</evidence>
<evidence type="ECO:0000313" key="12">
    <source>
        <dbReference type="Proteomes" id="UP001214553"/>
    </source>
</evidence>
<name>A0ABY8C075_9MICO</name>
<dbReference type="Pfam" id="PF00528">
    <property type="entry name" value="BPD_transp_1"/>
    <property type="match status" value="1"/>
</dbReference>
<dbReference type="CDD" id="cd06261">
    <property type="entry name" value="TM_PBP2"/>
    <property type="match status" value="1"/>
</dbReference>
<proteinExistence type="inferred from homology"/>
<comment type="subcellular location">
    <subcellularLocation>
        <location evidence="1 8">Cell membrane</location>
        <topology evidence="1 8">Multi-pass membrane protein</topology>
    </subcellularLocation>
</comment>